<dbReference type="InterPro" id="IPR051398">
    <property type="entry name" value="Polysacch_Deacetylase"/>
</dbReference>
<dbReference type="SUPFAM" id="SSF88713">
    <property type="entry name" value="Glycoside hydrolase/deacetylase"/>
    <property type="match status" value="1"/>
</dbReference>
<dbReference type="Proteomes" id="UP001597120">
    <property type="component" value="Unassembled WGS sequence"/>
</dbReference>
<evidence type="ECO:0000259" key="2">
    <source>
        <dbReference type="PROSITE" id="PS51677"/>
    </source>
</evidence>
<dbReference type="PANTHER" id="PTHR34216">
    <property type="match status" value="1"/>
</dbReference>
<dbReference type="InterPro" id="IPR011330">
    <property type="entry name" value="Glyco_hydro/deAcase_b/a-brl"/>
</dbReference>
<evidence type="ECO:0000313" key="4">
    <source>
        <dbReference type="Proteomes" id="UP001597120"/>
    </source>
</evidence>
<organism evidence="3 4">
    <name type="scientific">Paenibacillus residui</name>
    <dbReference type="NCBI Taxonomy" id="629724"/>
    <lineage>
        <taxon>Bacteria</taxon>
        <taxon>Bacillati</taxon>
        <taxon>Bacillota</taxon>
        <taxon>Bacilli</taxon>
        <taxon>Bacillales</taxon>
        <taxon>Paenibacillaceae</taxon>
        <taxon>Paenibacillus</taxon>
    </lineage>
</organism>
<dbReference type="EMBL" id="JBHTIU010000045">
    <property type="protein sequence ID" value="MFD0870376.1"/>
    <property type="molecule type" value="Genomic_DNA"/>
</dbReference>
<dbReference type="RefSeq" id="WP_379288997.1">
    <property type="nucleotide sequence ID" value="NZ_JBHTIU010000045.1"/>
</dbReference>
<proteinExistence type="predicted"/>
<dbReference type="Gene3D" id="3.20.20.370">
    <property type="entry name" value="Glycoside hydrolase/deacetylase"/>
    <property type="match status" value="1"/>
</dbReference>
<accession>A0ABW3DAQ3</accession>
<evidence type="ECO:0000313" key="3">
    <source>
        <dbReference type="EMBL" id="MFD0870376.1"/>
    </source>
</evidence>
<protein>
    <submittedName>
        <fullName evidence="3">Polysaccharide deacetylase family protein</fullName>
        <ecNumber evidence="3">3.-.-.-</ecNumber>
    </submittedName>
</protein>
<dbReference type="GO" id="GO:0016787">
    <property type="term" value="F:hydrolase activity"/>
    <property type="evidence" value="ECO:0007669"/>
    <property type="project" value="UniProtKB-KW"/>
</dbReference>
<comment type="caution">
    <text evidence="3">The sequence shown here is derived from an EMBL/GenBank/DDBJ whole genome shotgun (WGS) entry which is preliminary data.</text>
</comment>
<gene>
    <name evidence="3" type="ORF">ACFQ03_14560</name>
</gene>
<reference evidence="4" key="1">
    <citation type="journal article" date="2019" name="Int. J. Syst. Evol. Microbiol.">
        <title>The Global Catalogue of Microorganisms (GCM) 10K type strain sequencing project: providing services to taxonomists for standard genome sequencing and annotation.</title>
        <authorList>
            <consortium name="The Broad Institute Genomics Platform"/>
            <consortium name="The Broad Institute Genome Sequencing Center for Infectious Disease"/>
            <person name="Wu L."/>
            <person name="Ma J."/>
        </authorList>
    </citation>
    <scope>NUCLEOTIDE SEQUENCE [LARGE SCALE GENOMIC DNA]</scope>
    <source>
        <strain evidence="4">CCUG 57263</strain>
    </source>
</reference>
<sequence length="287" mass="32090">MGKIVVKTVILLVLGYAIIFAGISAKENTGALWYRDQVAVLMYHHVHDVDQSLATIPTELFSSHLDYLIGKGYNFISSQQFKQFLEGGSIPDNAVLVTVDDGYESFFDHVYPLLKEKNIPAINFVITEFLDNPSGGNIPYLSHRQVEDIASAAADIDFQCHSHALHRKSESGEALMIARIIGKDGVQETEGEYKERIKKDTRTCIDSLNQSYPKTIDSLAYPYGIYDELAIQLIKEEGIRYAFTVEEGMVTQQTDPWQIPRINAGGPWITAESLHQNILNHVVAATK</sequence>
<evidence type="ECO:0000256" key="1">
    <source>
        <dbReference type="ARBA" id="ARBA00022729"/>
    </source>
</evidence>
<dbReference type="EC" id="3.-.-.-" evidence="3"/>
<dbReference type="Pfam" id="PF01522">
    <property type="entry name" value="Polysacc_deac_1"/>
    <property type="match status" value="1"/>
</dbReference>
<dbReference type="InterPro" id="IPR002509">
    <property type="entry name" value="NODB_dom"/>
</dbReference>
<dbReference type="PANTHER" id="PTHR34216:SF7">
    <property type="entry name" value="POLY-BETA-1,6-N-ACETYL-D-GLUCOSAMINE N-DEACETYLASE"/>
    <property type="match status" value="1"/>
</dbReference>
<keyword evidence="1" id="KW-0732">Signal</keyword>
<name>A0ABW3DAQ3_9BACL</name>
<dbReference type="PROSITE" id="PS51677">
    <property type="entry name" value="NODB"/>
    <property type="match status" value="1"/>
</dbReference>
<feature type="domain" description="NodB homology" evidence="2">
    <location>
        <begin position="93"/>
        <end position="287"/>
    </location>
</feature>
<keyword evidence="3" id="KW-0378">Hydrolase</keyword>
<dbReference type="CDD" id="cd10918">
    <property type="entry name" value="CE4_NodB_like_5s_6s"/>
    <property type="match status" value="1"/>
</dbReference>
<keyword evidence="4" id="KW-1185">Reference proteome</keyword>